<gene>
    <name evidence="1" type="ORF">HNQ50_003197</name>
</gene>
<dbReference type="RefSeq" id="WP_184102119.1">
    <property type="nucleotide sequence ID" value="NZ_JACHHN010000006.1"/>
</dbReference>
<dbReference type="SUPFAM" id="SSF53756">
    <property type="entry name" value="UDP-Glycosyltransferase/glycogen phosphorylase"/>
    <property type="match status" value="1"/>
</dbReference>
<reference evidence="1 2" key="1">
    <citation type="submission" date="2020-08" db="EMBL/GenBank/DDBJ databases">
        <title>Genomic Encyclopedia of Type Strains, Phase IV (KMG-IV): sequencing the most valuable type-strain genomes for metagenomic binning, comparative biology and taxonomic classification.</title>
        <authorList>
            <person name="Goeker M."/>
        </authorList>
    </citation>
    <scope>NUCLEOTIDE SEQUENCE [LARGE SCALE GENOMIC DNA]</scope>
    <source>
        <strain evidence="1 2">DSM 18233</strain>
    </source>
</reference>
<dbReference type="Gene3D" id="3.40.50.2000">
    <property type="entry name" value="Glycogen Phosphorylase B"/>
    <property type="match status" value="1"/>
</dbReference>
<dbReference type="EMBL" id="JACHHN010000006">
    <property type="protein sequence ID" value="MBB5192456.1"/>
    <property type="molecule type" value="Genomic_DNA"/>
</dbReference>
<accession>A0A840RJH3</accession>
<evidence type="ECO:0000313" key="1">
    <source>
        <dbReference type="EMBL" id="MBB5192456.1"/>
    </source>
</evidence>
<evidence type="ECO:0000313" key="2">
    <source>
        <dbReference type="Proteomes" id="UP000543030"/>
    </source>
</evidence>
<dbReference type="Proteomes" id="UP000543030">
    <property type="component" value="Unassembled WGS sequence"/>
</dbReference>
<protein>
    <submittedName>
        <fullName evidence="1">Glycosyltransferase involved in cell wall biosynthesis</fullName>
    </submittedName>
</protein>
<proteinExistence type="predicted"/>
<comment type="caution">
    <text evidence="1">The sequence shown here is derived from an EMBL/GenBank/DDBJ whole genome shotgun (WGS) entry which is preliminary data.</text>
</comment>
<sequence>MKLIYFAPVPFDSYWQRPHYMVRYLLENGFDQVTWVNPYPTRLPVLSDLKARTGKKGGGLALAGVQVLRPRALPVEPLPLMNQTNRLLWRAFLKRLTGELDRHTVIGVGRPSRLALTALRAAPAATTTFLDVMDDFSAFYRGLSRRSMRHVEAAVAHEVQHIWCSAPGLLDKYRSMVGRQDIELVPNGYDMRRLPAPLRAGDGRPVIGFVGSIASWFDWELVIAMAKALPETTIRLIGPVFGHLPYPLPANIEMLGECNVDEAIGHIRQFHVGIIPFRRNQLTHSVDPIKFYEMRAMGVPVWSTDFGTMSARLQHGEALTMSEDADWPALLTQSLASVLDEAAIEQFRHEHDWAHRFAHMGSRLTAAAGRVR</sequence>
<keyword evidence="1" id="KW-0808">Transferase</keyword>
<dbReference type="GO" id="GO:0016740">
    <property type="term" value="F:transferase activity"/>
    <property type="evidence" value="ECO:0007669"/>
    <property type="project" value="UniProtKB-KW"/>
</dbReference>
<organism evidence="1 2">
    <name type="scientific">Silvimonas terrae</name>
    <dbReference type="NCBI Taxonomy" id="300266"/>
    <lineage>
        <taxon>Bacteria</taxon>
        <taxon>Pseudomonadati</taxon>
        <taxon>Pseudomonadota</taxon>
        <taxon>Betaproteobacteria</taxon>
        <taxon>Neisseriales</taxon>
        <taxon>Chitinibacteraceae</taxon>
        <taxon>Silvimonas</taxon>
    </lineage>
</organism>
<dbReference type="AlphaFoldDB" id="A0A840RJH3"/>
<name>A0A840RJH3_9NEIS</name>
<keyword evidence="2" id="KW-1185">Reference proteome</keyword>